<organism evidence="1">
    <name type="scientific">Streptococcus infantis SK1302</name>
    <dbReference type="NCBI Taxonomy" id="871237"/>
    <lineage>
        <taxon>Bacteria</taxon>
        <taxon>Bacillati</taxon>
        <taxon>Bacillota</taxon>
        <taxon>Bacilli</taxon>
        <taxon>Lactobacillales</taxon>
        <taxon>Streptococcaceae</taxon>
        <taxon>Streptococcus</taxon>
    </lineage>
</organism>
<accession>A0ABP2J508</accession>
<gene>
    <name evidence="1" type="ORF">SIN_0337</name>
</gene>
<proteinExistence type="predicted"/>
<protein>
    <submittedName>
        <fullName evidence="1">Uncharacterized protein</fullName>
    </submittedName>
</protein>
<evidence type="ECO:0000313" key="1">
    <source>
        <dbReference type="EMBL" id="EFO54697.1"/>
    </source>
</evidence>
<name>A0ABP2J508_9STRE</name>
<dbReference type="EMBL" id="AEDY01000032">
    <property type="protein sequence ID" value="EFO54697.1"/>
    <property type="molecule type" value="Genomic_DNA"/>
</dbReference>
<sequence length="46" mass="5439">MLREDKEEADNLPSSGFIDKNFSHHRLYKNISYTLLIIPKLMPISY</sequence>
<comment type="caution">
    <text evidence="1">The sequence shown here is derived from an EMBL/GenBank/DDBJ whole genome shotgun (WGS) entry which is preliminary data.</text>
</comment>
<reference evidence="1" key="1">
    <citation type="submission" date="2010-09" db="EMBL/GenBank/DDBJ databases">
        <authorList>
            <person name="Daugherty S.C."/>
            <person name="Kilian M."/>
            <person name="Tettelin H."/>
        </authorList>
    </citation>
    <scope>NUCLEOTIDE SEQUENCE [LARGE SCALE GENOMIC DNA]</scope>
    <source>
        <strain evidence="1">SK1302</strain>
    </source>
</reference>